<dbReference type="OrthoDB" id="2831072at2759"/>
<evidence type="ECO:0000256" key="1">
    <source>
        <dbReference type="ARBA" id="ARBA00008324"/>
    </source>
</evidence>
<dbReference type="GO" id="GO:0047617">
    <property type="term" value="F:fatty acyl-CoA hydrolase activity"/>
    <property type="evidence" value="ECO:0007669"/>
    <property type="project" value="InterPro"/>
</dbReference>
<comment type="similarity">
    <text evidence="1">Belongs to the thioesterase PaaI family.</text>
</comment>
<dbReference type="CDD" id="cd03443">
    <property type="entry name" value="PaaI_thioesterase"/>
    <property type="match status" value="1"/>
</dbReference>
<evidence type="ECO:0000313" key="5">
    <source>
        <dbReference type="Proteomes" id="UP000799767"/>
    </source>
</evidence>
<evidence type="ECO:0000256" key="2">
    <source>
        <dbReference type="ARBA" id="ARBA00022801"/>
    </source>
</evidence>
<dbReference type="InterPro" id="IPR039298">
    <property type="entry name" value="ACOT13"/>
</dbReference>
<dbReference type="InterPro" id="IPR029069">
    <property type="entry name" value="HotDog_dom_sf"/>
</dbReference>
<protein>
    <submittedName>
        <fullName evidence="4">HotDog domain-containing protein</fullName>
    </submittedName>
</protein>
<dbReference type="AlphaFoldDB" id="A0A6A6PIH7"/>
<dbReference type="RefSeq" id="XP_033586389.1">
    <property type="nucleotide sequence ID" value="XM_033730189.1"/>
</dbReference>
<feature type="domain" description="Thioesterase" evidence="3">
    <location>
        <begin position="14"/>
        <end position="92"/>
    </location>
</feature>
<feature type="non-terminal residue" evidence="4">
    <location>
        <position position="104"/>
    </location>
</feature>
<dbReference type="InterPro" id="IPR006683">
    <property type="entry name" value="Thioestr_dom"/>
</dbReference>
<keyword evidence="5" id="KW-1185">Reference proteome</keyword>
<dbReference type="GeneID" id="54471191"/>
<dbReference type="Proteomes" id="UP000799767">
    <property type="component" value="Unassembled WGS sequence"/>
</dbReference>
<organism evidence="4 5">
    <name type="scientific">Neohortaea acidophila</name>
    <dbReference type="NCBI Taxonomy" id="245834"/>
    <lineage>
        <taxon>Eukaryota</taxon>
        <taxon>Fungi</taxon>
        <taxon>Dikarya</taxon>
        <taxon>Ascomycota</taxon>
        <taxon>Pezizomycotina</taxon>
        <taxon>Dothideomycetes</taxon>
        <taxon>Dothideomycetidae</taxon>
        <taxon>Mycosphaerellales</taxon>
        <taxon>Teratosphaeriaceae</taxon>
        <taxon>Neohortaea</taxon>
    </lineage>
</organism>
<reference evidence="4" key="1">
    <citation type="journal article" date="2020" name="Stud. Mycol.">
        <title>101 Dothideomycetes genomes: a test case for predicting lifestyles and emergence of pathogens.</title>
        <authorList>
            <person name="Haridas S."/>
            <person name="Albert R."/>
            <person name="Binder M."/>
            <person name="Bloem J."/>
            <person name="Labutti K."/>
            <person name="Salamov A."/>
            <person name="Andreopoulos B."/>
            <person name="Baker S."/>
            <person name="Barry K."/>
            <person name="Bills G."/>
            <person name="Bluhm B."/>
            <person name="Cannon C."/>
            <person name="Castanera R."/>
            <person name="Culley D."/>
            <person name="Daum C."/>
            <person name="Ezra D."/>
            <person name="Gonzalez J."/>
            <person name="Henrissat B."/>
            <person name="Kuo A."/>
            <person name="Liang C."/>
            <person name="Lipzen A."/>
            <person name="Lutzoni F."/>
            <person name="Magnuson J."/>
            <person name="Mondo S."/>
            <person name="Nolan M."/>
            <person name="Ohm R."/>
            <person name="Pangilinan J."/>
            <person name="Park H.-J."/>
            <person name="Ramirez L."/>
            <person name="Alfaro M."/>
            <person name="Sun H."/>
            <person name="Tritt A."/>
            <person name="Yoshinaga Y."/>
            <person name="Zwiers L.-H."/>
            <person name="Turgeon B."/>
            <person name="Goodwin S."/>
            <person name="Spatafora J."/>
            <person name="Crous P."/>
            <person name="Grigoriev I."/>
        </authorList>
    </citation>
    <scope>NUCLEOTIDE SEQUENCE</scope>
    <source>
        <strain evidence="4">CBS 113389</strain>
    </source>
</reference>
<evidence type="ECO:0000313" key="4">
    <source>
        <dbReference type="EMBL" id="KAF2479819.1"/>
    </source>
</evidence>
<sequence>FTFKVARFYCNATGNLHGGASSMIFDLCTSLPVMALGKKDFWLNAGVSRTLIVNYLRPAPEGMELELEAEVISLGKNLAYTRGLLKRAEDGVIVATCEHTKAAV</sequence>
<name>A0A6A6PIH7_9PEZI</name>
<gene>
    <name evidence="4" type="ORF">BDY17DRAFT_229311</name>
</gene>
<evidence type="ECO:0000259" key="3">
    <source>
        <dbReference type="Pfam" id="PF03061"/>
    </source>
</evidence>
<proteinExistence type="inferred from homology"/>
<dbReference type="EMBL" id="MU001640">
    <property type="protein sequence ID" value="KAF2479819.1"/>
    <property type="molecule type" value="Genomic_DNA"/>
</dbReference>
<accession>A0A6A6PIH7</accession>
<keyword evidence="2" id="KW-0378">Hydrolase</keyword>
<dbReference type="PANTHER" id="PTHR21660:SF1">
    <property type="entry name" value="ACYL-COENZYME A THIOESTERASE 13"/>
    <property type="match status" value="1"/>
</dbReference>
<dbReference type="Gene3D" id="3.10.129.10">
    <property type="entry name" value="Hotdog Thioesterase"/>
    <property type="match status" value="1"/>
</dbReference>
<dbReference type="Pfam" id="PF03061">
    <property type="entry name" value="4HBT"/>
    <property type="match status" value="1"/>
</dbReference>
<feature type="non-terminal residue" evidence="4">
    <location>
        <position position="1"/>
    </location>
</feature>
<dbReference type="SUPFAM" id="SSF54637">
    <property type="entry name" value="Thioesterase/thiol ester dehydrase-isomerase"/>
    <property type="match status" value="1"/>
</dbReference>
<dbReference type="PANTHER" id="PTHR21660">
    <property type="entry name" value="THIOESTERASE SUPERFAMILY MEMBER-RELATED"/>
    <property type="match status" value="1"/>
</dbReference>